<protein>
    <submittedName>
        <fullName evidence="2">Uncharacterized protein</fullName>
    </submittedName>
</protein>
<name>A0A1X7LVL3_9BACL</name>
<evidence type="ECO:0000256" key="1">
    <source>
        <dbReference type="SAM" id="SignalP"/>
    </source>
</evidence>
<proteinExistence type="predicted"/>
<evidence type="ECO:0000313" key="3">
    <source>
        <dbReference type="Proteomes" id="UP000193834"/>
    </source>
</evidence>
<evidence type="ECO:0000313" key="2">
    <source>
        <dbReference type="EMBL" id="SMG57544.1"/>
    </source>
</evidence>
<dbReference type="SUPFAM" id="SSF49464">
    <property type="entry name" value="Carboxypeptidase regulatory domain-like"/>
    <property type="match status" value="1"/>
</dbReference>
<dbReference type="OrthoDB" id="2507344at2"/>
<dbReference type="STRING" id="1852522.SAMN06295960_4475"/>
<feature type="chain" id="PRO_5013367358" evidence="1">
    <location>
        <begin position="27"/>
        <end position="493"/>
    </location>
</feature>
<dbReference type="RefSeq" id="WP_085498213.1">
    <property type="nucleotide sequence ID" value="NZ_FXAZ01000008.1"/>
</dbReference>
<feature type="signal peptide" evidence="1">
    <location>
        <begin position="1"/>
        <end position="26"/>
    </location>
</feature>
<dbReference type="EMBL" id="FXAZ01000008">
    <property type="protein sequence ID" value="SMG57544.1"/>
    <property type="molecule type" value="Genomic_DNA"/>
</dbReference>
<keyword evidence="3" id="KW-1185">Reference proteome</keyword>
<accession>A0A1X7LVL3</accession>
<keyword evidence="1" id="KW-0732">Signal</keyword>
<dbReference type="Proteomes" id="UP000193834">
    <property type="component" value="Unassembled WGS sequence"/>
</dbReference>
<dbReference type="Gene3D" id="2.60.120.380">
    <property type="match status" value="2"/>
</dbReference>
<gene>
    <name evidence="2" type="ORF">SAMN06295960_4475</name>
</gene>
<reference evidence="2 3" key="1">
    <citation type="submission" date="2017-04" db="EMBL/GenBank/DDBJ databases">
        <authorList>
            <person name="Afonso C.L."/>
            <person name="Miller P.J."/>
            <person name="Scott M.A."/>
            <person name="Spackman E."/>
            <person name="Goraichik I."/>
            <person name="Dimitrov K.M."/>
            <person name="Suarez D.L."/>
            <person name="Swayne D.E."/>
        </authorList>
    </citation>
    <scope>NUCLEOTIDE SEQUENCE [LARGE SCALE GENOMIC DNA]</scope>
    <source>
        <strain evidence="2 3">11</strain>
    </source>
</reference>
<dbReference type="InterPro" id="IPR008969">
    <property type="entry name" value="CarboxyPept-like_regulatory"/>
</dbReference>
<sequence>MKRKCFKVLQACLAIMLLMQVSVAAAEEQKGGSLSLSDLTTTDAISTIDAPVLQPEEEVIHNLSRSPEDLALNTSNTRALTRSIQLEDQSQVSSFSIHQASFASAVPSTVTTDTYSGVITNEGESSLLYPIYVDPGHALQVQLTPPGSAQLDYDLYLYEFDMATGDLITTPIDYSIYGTYLNAYSDGTKTLTEHVGTKNTTTGAKAYLIEVYAKQGASINDPFYVTVAKSASYDAFETDESAFHAYAITVATGGSSLNSRSINSTVDNDWYALTVPADRNYDAMNFSLDQTSASKGYKVEVYGVLAGNKMKLITSTGNNNIPLGTGTYYIRVYTTGQADDTNYTLAMRPVLRADKLMNVSYNSGGGSNDYPTYQYGRKFRIQKNWLTVQGVVATSDNYPVANAKVDLLWLNENWTEQSGNRTRTGSAYSDQNGQFTITLQLPPSTGSIAEYLPGPISFTHYYDLSGILVQVSDQPTASKTDVMYHFAYSVYGG</sequence>
<organism evidence="2 3">
    <name type="scientific">Paenibacillus aquistagni</name>
    <dbReference type="NCBI Taxonomy" id="1852522"/>
    <lineage>
        <taxon>Bacteria</taxon>
        <taxon>Bacillati</taxon>
        <taxon>Bacillota</taxon>
        <taxon>Bacilli</taxon>
        <taxon>Bacillales</taxon>
        <taxon>Paenibacillaceae</taxon>
        <taxon>Paenibacillus</taxon>
    </lineage>
</organism>
<dbReference type="AlphaFoldDB" id="A0A1X7LVL3"/>